<gene>
    <name evidence="2" type="ORF">S01H1_32123</name>
</gene>
<sequence>MAPGQDQAASTGAAFEDKVAKVIDRLGLSYLRQVKMGVSILGRRRRADFLVYDHAGRSLGIECKYQQTAGSAEDKLVHTIIDFDARPVSHILVFGGEGFSKNIKGYLLSTGKAVELKELRNYLVFYFGLEQYFEEFGQKPS</sequence>
<reference evidence="2" key="1">
    <citation type="journal article" date="2014" name="Front. Microbiol.">
        <title>High frequency of phylogenetically diverse reductive dehalogenase-homologous genes in deep subseafloor sedimentary metagenomes.</title>
        <authorList>
            <person name="Kawai M."/>
            <person name="Futagami T."/>
            <person name="Toyoda A."/>
            <person name="Takaki Y."/>
            <person name="Nishi S."/>
            <person name="Hori S."/>
            <person name="Arai W."/>
            <person name="Tsubouchi T."/>
            <person name="Morono Y."/>
            <person name="Uchiyama I."/>
            <person name="Ito T."/>
            <person name="Fujiyama A."/>
            <person name="Inagaki F."/>
            <person name="Takami H."/>
        </authorList>
    </citation>
    <scope>NUCLEOTIDE SEQUENCE</scope>
    <source>
        <strain evidence="2">Expedition CK06-06</strain>
    </source>
</reference>
<comment type="caution">
    <text evidence="2">The sequence shown here is derived from an EMBL/GenBank/DDBJ whole genome shotgun (WGS) entry which is preliminary data.</text>
</comment>
<dbReference type="AlphaFoldDB" id="X0U8L1"/>
<protein>
    <recommendedName>
        <fullName evidence="1">PD-(D/E)XK nuclease domain-containing protein</fullName>
    </recommendedName>
</protein>
<organism evidence="2">
    <name type="scientific">marine sediment metagenome</name>
    <dbReference type="NCBI Taxonomy" id="412755"/>
    <lineage>
        <taxon>unclassified sequences</taxon>
        <taxon>metagenomes</taxon>
        <taxon>ecological metagenomes</taxon>
    </lineage>
</organism>
<feature type="domain" description="PD-(D/E)XK nuclease" evidence="1">
    <location>
        <begin position="8"/>
        <end position="106"/>
    </location>
</feature>
<name>X0U8L1_9ZZZZ</name>
<dbReference type="EMBL" id="BARS01019869">
    <property type="protein sequence ID" value="GAF95666.1"/>
    <property type="molecule type" value="Genomic_DNA"/>
</dbReference>
<dbReference type="InterPro" id="IPR046821">
    <property type="entry name" value="PDDEXK_11"/>
</dbReference>
<evidence type="ECO:0000259" key="1">
    <source>
        <dbReference type="Pfam" id="PF20472"/>
    </source>
</evidence>
<evidence type="ECO:0000313" key="2">
    <source>
        <dbReference type="EMBL" id="GAF95666.1"/>
    </source>
</evidence>
<proteinExistence type="predicted"/>
<accession>X0U8L1</accession>
<dbReference type="Pfam" id="PF20472">
    <property type="entry name" value="PDDEXK_11"/>
    <property type="match status" value="1"/>
</dbReference>